<feature type="transmembrane region" description="Helical" evidence="10">
    <location>
        <begin position="73"/>
        <end position="93"/>
    </location>
</feature>
<dbReference type="CDD" id="cd13139">
    <property type="entry name" value="MATE_like_14"/>
    <property type="match status" value="1"/>
</dbReference>
<keyword evidence="8 10" id="KW-0472">Membrane</keyword>
<feature type="transmembrane region" description="Helical" evidence="10">
    <location>
        <begin position="336"/>
        <end position="360"/>
    </location>
</feature>
<feature type="transmembrane region" description="Helical" evidence="10">
    <location>
        <begin position="430"/>
        <end position="451"/>
    </location>
</feature>
<feature type="transmembrane region" description="Helical" evidence="10">
    <location>
        <begin position="180"/>
        <end position="202"/>
    </location>
</feature>
<dbReference type="InterPro" id="IPR002528">
    <property type="entry name" value="MATE_fam"/>
</dbReference>
<evidence type="ECO:0000256" key="10">
    <source>
        <dbReference type="SAM" id="Phobius"/>
    </source>
</evidence>
<keyword evidence="5 10" id="KW-0812">Transmembrane</keyword>
<sequence>MKKYLQLLRTALDGSEQSYTSGSINRAIFLLSVPMILEMVMESLFAVVDVFFVSKVSTEAVATVGLTESVITLIYSVAIGLSTAATALVARRVGEGNPDQAGKAIGQIILISLALSVVMGGCGTIWAGDILRLMGADARVIEVGTLFARIEFLSSPVIVLLYALSGALRGAGSASAAMRSLWIANGLNMILDPLFIFGIGFFPELGVTGAAVATTLGRTVGVGYQLYFLYHTKKAVSITWPDFVPDFAVIKNILNLSAGATGQFLISSASWVFLTRILAEFGSDVVAGYTIAIRVIIFTLLPSWGMANAAATLVGQNLGASQPDRAETSVWRTARLNMWFLLGIALLFFAGAPWIVGLFSTEPAVVRTGVNALRVLCLGYGFFAYGMVVIQAINGAGDTKTPIYLNLVCFWLVEIPVAYLLALVLDWGPIGVFASVPIAESLLAILSILVFRRGRWKLIEV</sequence>
<evidence type="ECO:0000256" key="3">
    <source>
        <dbReference type="ARBA" id="ARBA00022449"/>
    </source>
</evidence>
<dbReference type="PANTHER" id="PTHR43298">
    <property type="entry name" value="MULTIDRUG RESISTANCE PROTEIN NORM-RELATED"/>
    <property type="match status" value="1"/>
</dbReference>
<protein>
    <recommendedName>
        <fullName evidence="9">Multidrug-efflux transporter</fullName>
    </recommendedName>
</protein>
<evidence type="ECO:0000256" key="8">
    <source>
        <dbReference type="ARBA" id="ARBA00023136"/>
    </source>
</evidence>
<dbReference type="Proteomes" id="UP000479293">
    <property type="component" value="Unassembled WGS sequence"/>
</dbReference>
<feature type="transmembrane region" description="Helical" evidence="10">
    <location>
        <begin position="372"/>
        <end position="391"/>
    </location>
</feature>
<keyword evidence="4" id="KW-1003">Cell membrane</keyword>
<dbReference type="PANTHER" id="PTHR43298:SF2">
    <property type="entry name" value="FMN_FAD EXPORTER YEEO-RELATED"/>
    <property type="match status" value="1"/>
</dbReference>
<evidence type="ECO:0000256" key="5">
    <source>
        <dbReference type="ARBA" id="ARBA00022692"/>
    </source>
</evidence>
<keyword evidence="2" id="KW-0813">Transport</keyword>
<dbReference type="Pfam" id="PF01554">
    <property type="entry name" value="MatE"/>
    <property type="match status" value="2"/>
</dbReference>
<feature type="transmembrane region" description="Helical" evidence="10">
    <location>
        <begin position="105"/>
        <end position="126"/>
    </location>
</feature>
<name>A0A7C9FDV7_9BACT</name>
<feature type="transmembrane region" description="Helical" evidence="10">
    <location>
        <begin position="260"/>
        <end position="279"/>
    </location>
</feature>
<keyword evidence="12" id="KW-1185">Reference proteome</keyword>
<organism evidence="11 12">
    <name type="scientific">Salmonirosea aquatica</name>
    <dbReference type="NCBI Taxonomy" id="2654236"/>
    <lineage>
        <taxon>Bacteria</taxon>
        <taxon>Pseudomonadati</taxon>
        <taxon>Bacteroidota</taxon>
        <taxon>Cytophagia</taxon>
        <taxon>Cytophagales</taxon>
        <taxon>Spirosomataceae</taxon>
        <taxon>Salmonirosea</taxon>
    </lineage>
</organism>
<gene>
    <name evidence="11" type="ORF">GBK04_17565</name>
</gene>
<dbReference type="InterPro" id="IPR050222">
    <property type="entry name" value="MATE_MdtK"/>
</dbReference>
<dbReference type="PIRSF" id="PIRSF006603">
    <property type="entry name" value="DinF"/>
    <property type="match status" value="1"/>
</dbReference>
<keyword evidence="6 10" id="KW-1133">Transmembrane helix</keyword>
<keyword evidence="7" id="KW-0406">Ion transport</keyword>
<dbReference type="NCBIfam" id="TIGR00797">
    <property type="entry name" value="matE"/>
    <property type="match status" value="1"/>
</dbReference>
<comment type="caution">
    <text evidence="11">The sequence shown here is derived from an EMBL/GenBank/DDBJ whole genome shotgun (WGS) entry which is preliminary data.</text>
</comment>
<evidence type="ECO:0000313" key="11">
    <source>
        <dbReference type="EMBL" id="MPR35107.1"/>
    </source>
</evidence>
<evidence type="ECO:0000256" key="6">
    <source>
        <dbReference type="ARBA" id="ARBA00022989"/>
    </source>
</evidence>
<keyword evidence="3" id="KW-0050">Antiport</keyword>
<evidence type="ECO:0000256" key="7">
    <source>
        <dbReference type="ARBA" id="ARBA00023065"/>
    </source>
</evidence>
<dbReference type="GO" id="GO:0006811">
    <property type="term" value="P:monoatomic ion transport"/>
    <property type="evidence" value="ECO:0007669"/>
    <property type="project" value="UniProtKB-KW"/>
</dbReference>
<evidence type="ECO:0000313" key="12">
    <source>
        <dbReference type="Proteomes" id="UP000479293"/>
    </source>
</evidence>
<feature type="transmembrane region" description="Helical" evidence="10">
    <location>
        <begin position="208"/>
        <end position="230"/>
    </location>
</feature>
<accession>A0A7C9FDV7</accession>
<evidence type="ECO:0000256" key="1">
    <source>
        <dbReference type="ARBA" id="ARBA00004651"/>
    </source>
</evidence>
<reference evidence="11 12" key="1">
    <citation type="submission" date="2019-10" db="EMBL/GenBank/DDBJ databases">
        <title>Draft Genome Sequence of Cytophagaceae sp. SJW1-29.</title>
        <authorList>
            <person name="Choi A."/>
        </authorList>
    </citation>
    <scope>NUCLEOTIDE SEQUENCE [LARGE SCALE GENOMIC DNA]</scope>
    <source>
        <strain evidence="11 12">SJW1-29</strain>
    </source>
</reference>
<evidence type="ECO:0000256" key="2">
    <source>
        <dbReference type="ARBA" id="ARBA00022448"/>
    </source>
</evidence>
<dbReference type="RefSeq" id="WP_152761871.1">
    <property type="nucleotide sequence ID" value="NZ_WHLY01000002.1"/>
</dbReference>
<proteinExistence type="predicted"/>
<comment type="subcellular location">
    <subcellularLocation>
        <location evidence="1">Cell membrane</location>
        <topology evidence="1">Multi-pass membrane protein</topology>
    </subcellularLocation>
</comment>
<feature type="transmembrane region" description="Helical" evidence="10">
    <location>
        <begin position="291"/>
        <end position="315"/>
    </location>
</feature>
<dbReference type="GO" id="GO:0015297">
    <property type="term" value="F:antiporter activity"/>
    <property type="evidence" value="ECO:0007669"/>
    <property type="project" value="UniProtKB-KW"/>
</dbReference>
<feature type="transmembrane region" description="Helical" evidence="10">
    <location>
        <begin position="27"/>
        <end position="53"/>
    </location>
</feature>
<dbReference type="GO" id="GO:0005886">
    <property type="term" value="C:plasma membrane"/>
    <property type="evidence" value="ECO:0007669"/>
    <property type="project" value="UniProtKB-SubCell"/>
</dbReference>
<dbReference type="AlphaFoldDB" id="A0A7C9FDV7"/>
<dbReference type="EMBL" id="WHLY01000002">
    <property type="protein sequence ID" value="MPR35107.1"/>
    <property type="molecule type" value="Genomic_DNA"/>
</dbReference>
<feature type="transmembrane region" description="Helical" evidence="10">
    <location>
        <begin position="146"/>
        <end position="168"/>
    </location>
</feature>
<dbReference type="GO" id="GO:0042910">
    <property type="term" value="F:xenobiotic transmembrane transporter activity"/>
    <property type="evidence" value="ECO:0007669"/>
    <property type="project" value="InterPro"/>
</dbReference>
<evidence type="ECO:0000256" key="4">
    <source>
        <dbReference type="ARBA" id="ARBA00022475"/>
    </source>
</evidence>
<dbReference type="InterPro" id="IPR048279">
    <property type="entry name" value="MdtK-like"/>
</dbReference>
<feature type="transmembrane region" description="Helical" evidence="10">
    <location>
        <begin position="403"/>
        <end position="424"/>
    </location>
</feature>
<evidence type="ECO:0000256" key="9">
    <source>
        <dbReference type="ARBA" id="ARBA00031636"/>
    </source>
</evidence>